<evidence type="ECO:0000313" key="1">
    <source>
        <dbReference type="EMBL" id="KAJ0183879.1"/>
    </source>
</evidence>
<dbReference type="Proteomes" id="UP000824533">
    <property type="component" value="Linkage Group LG01"/>
</dbReference>
<name>A0ACC1DJH8_9NEOP</name>
<protein>
    <submittedName>
        <fullName evidence="1">Uncharacterized protein</fullName>
    </submittedName>
</protein>
<comment type="caution">
    <text evidence="1">The sequence shown here is derived from an EMBL/GenBank/DDBJ whole genome shotgun (WGS) entry which is preliminary data.</text>
</comment>
<keyword evidence="2" id="KW-1185">Reference proteome</keyword>
<evidence type="ECO:0000313" key="2">
    <source>
        <dbReference type="Proteomes" id="UP000824533"/>
    </source>
</evidence>
<reference evidence="1 2" key="1">
    <citation type="journal article" date="2021" name="Front. Genet.">
        <title>Chromosome-Level Genome Assembly Reveals Significant Gene Expansion in the Toll and IMD Signaling Pathways of Dendrolimus kikuchii.</title>
        <authorList>
            <person name="Zhou J."/>
            <person name="Wu P."/>
            <person name="Xiong Z."/>
            <person name="Liu N."/>
            <person name="Zhao N."/>
            <person name="Ji M."/>
            <person name="Qiu Y."/>
            <person name="Yang B."/>
        </authorList>
    </citation>
    <scope>NUCLEOTIDE SEQUENCE [LARGE SCALE GENOMIC DNA]</scope>
    <source>
        <strain evidence="1">Ann1</strain>
    </source>
</reference>
<gene>
    <name evidence="1" type="ORF">K1T71_000302</name>
</gene>
<accession>A0ACC1DJH8</accession>
<proteinExistence type="predicted"/>
<dbReference type="EMBL" id="CM034387">
    <property type="protein sequence ID" value="KAJ0183879.1"/>
    <property type="molecule type" value="Genomic_DNA"/>
</dbReference>
<sequence length="427" mass="46315">MHKLWVLAFAFGVASGDIGLHHKLPETSYGVPSYQISGPSYPESPSVGYNYKQPVNNFFEHTSSGEIGSIASGGFGISSPHSNRFQNGVASNEQKIPSFISTTGGTIQNQGQFASKFGQSGQYSSGSNIFSSSSAQKYQNYYIQQQPAEIYRHFYIHSAPEELEQPKPRRPIILPPPQKHYKIIFVKAPTESRAPQIVPVAPQNEEKTIVYVLVKKPEEQEVILPKIEQKPPAKPEVYYIKYNEKQDSQAVIDNIVNDFNKANILTESDYLKPTSDSSHSHSLGDHHHHHHDQSHANGVLGPHVVTGQQSQQTISSTYGSPSIGGYSPPSHVTSSSIGTSLSQHSASHFPSHLTTGPISTGELSDGSLLTGGLPAGSITSRPPPVITFSPALSTTTASSLANDYTNTISTSQGVPHETYGPPKFRTK</sequence>
<organism evidence="1 2">
    <name type="scientific">Dendrolimus kikuchii</name>
    <dbReference type="NCBI Taxonomy" id="765133"/>
    <lineage>
        <taxon>Eukaryota</taxon>
        <taxon>Metazoa</taxon>
        <taxon>Ecdysozoa</taxon>
        <taxon>Arthropoda</taxon>
        <taxon>Hexapoda</taxon>
        <taxon>Insecta</taxon>
        <taxon>Pterygota</taxon>
        <taxon>Neoptera</taxon>
        <taxon>Endopterygota</taxon>
        <taxon>Lepidoptera</taxon>
        <taxon>Glossata</taxon>
        <taxon>Ditrysia</taxon>
        <taxon>Bombycoidea</taxon>
        <taxon>Lasiocampidae</taxon>
        <taxon>Dendrolimus</taxon>
    </lineage>
</organism>